<protein>
    <recommendedName>
        <fullName evidence="2">protein-tyrosine-phosphatase</fullName>
        <ecNumber evidence="2">3.1.3.48</ecNumber>
    </recommendedName>
</protein>
<evidence type="ECO:0000313" key="7">
    <source>
        <dbReference type="EMBL" id="GAB0138840.1"/>
    </source>
</evidence>
<accession>A0ABQ0CZH5</accession>
<sequence length="197" mass="22395">MAFAKPSISEIRPHIFIGNLFSTLDPNTLRANNITAIVSLMDARHGKWGTPSIRSIVPEANHLYIPCLDSSTMDLLLFMSDVCDFIEEHSCRDDENVLVHCRAGVSRSASIVIAYLMRKYNLSLDGALAEVKEKRKVRPNLNFIGQLRIWEAVGYQVWQDKDRKIAKREYQDFLDTRLCLLKSKGLTGDEPIEIQSL</sequence>
<dbReference type="Pfam" id="PF00782">
    <property type="entry name" value="DSPc"/>
    <property type="match status" value="1"/>
</dbReference>
<comment type="similarity">
    <text evidence="1">Belongs to the protein-tyrosine phosphatase family. Non-receptor class dual specificity subfamily.</text>
</comment>
<dbReference type="PROSITE" id="PS00383">
    <property type="entry name" value="TYR_PHOSPHATASE_1"/>
    <property type="match status" value="1"/>
</dbReference>
<feature type="domain" description="Tyrosine specific protein phosphatases" evidence="6">
    <location>
        <begin position="76"/>
        <end position="135"/>
    </location>
</feature>
<dbReference type="EC" id="3.1.3.48" evidence="2"/>
<gene>
    <name evidence="7" type="primary">g7062</name>
    <name evidence="7" type="ORF">EsDP_00007062</name>
</gene>
<dbReference type="PROSITE" id="PS50056">
    <property type="entry name" value="TYR_PHOSPHATASE_2"/>
    <property type="match status" value="1"/>
</dbReference>
<keyword evidence="4" id="KW-0904">Protein phosphatase</keyword>
<dbReference type="PANTHER" id="PTHR10159">
    <property type="entry name" value="DUAL SPECIFICITY PROTEIN PHOSPHATASE"/>
    <property type="match status" value="1"/>
</dbReference>
<name>A0ABQ0CZH5_9HYPO</name>
<reference evidence="8" key="1">
    <citation type="submission" date="2024-06" db="EMBL/GenBank/DDBJ databases">
        <title>Draft Genome Sequences of Epichloe bromicola Strains Isolated from Elymus ciliaris.</title>
        <authorList>
            <consortium name="Epichloe bromicola genome sequencing consortium"/>
            <person name="Miura A."/>
            <person name="Imano S."/>
            <person name="Ashida A."/>
            <person name="Sato I."/>
            <person name="Chiba S."/>
            <person name="Tanaka A."/>
            <person name="Camagna M."/>
            <person name="Takemoto D."/>
        </authorList>
    </citation>
    <scope>NUCLEOTIDE SEQUENCE [LARGE SCALE GENOMIC DNA]</scope>
    <source>
        <strain evidence="8">DP</strain>
    </source>
</reference>
<evidence type="ECO:0000313" key="8">
    <source>
        <dbReference type="Proteomes" id="UP001562357"/>
    </source>
</evidence>
<evidence type="ECO:0000259" key="5">
    <source>
        <dbReference type="PROSITE" id="PS50054"/>
    </source>
</evidence>
<dbReference type="EMBL" id="BAAFGZ010000505">
    <property type="protein sequence ID" value="GAB0138840.1"/>
    <property type="molecule type" value="Genomic_DNA"/>
</dbReference>
<dbReference type="Gene3D" id="3.90.190.10">
    <property type="entry name" value="Protein tyrosine phosphatase superfamily"/>
    <property type="match status" value="1"/>
</dbReference>
<dbReference type="PROSITE" id="PS50054">
    <property type="entry name" value="TYR_PHOSPHATASE_DUAL"/>
    <property type="match status" value="1"/>
</dbReference>
<proteinExistence type="inferred from homology"/>
<keyword evidence="3" id="KW-0378">Hydrolase</keyword>
<evidence type="ECO:0000256" key="2">
    <source>
        <dbReference type="ARBA" id="ARBA00013064"/>
    </source>
</evidence>
<dbReference type="SMART" id="SM00195">
    <property type="entry name" value="DSPc"/>
    <property type="match status" value="1"/>
</dbReference>
<feature type="domain" description="Tyrosine-protein phosphatase" evidence="5">
    <location>
        <begin position="7"/>
        <end position="156"/>
    </location>
</feature>
<dbReference type="InterPro" id="IPR029021">
    <property type="entry name" value="Prot-tyrosine_phosphatase-like"/>
</dbReference>
<dbReference type="PANTHER" id="PTHR10159:SF519">
    <property type="entry name" value="DUAL SPECIFICITY PROTEIN PHOSPHATASE MPK3"/>
    <property type="match status" value="1"/>
</dbReference>
<keyword evidence="8" id="KW-1185">Reference proteome</keyword>
<evidence type="ECO:0000259" key="6">
    <source>
        <dbReference type="PROSITE" id="PS50056"/>
    </source>
</evidence>
<dbReference type="CDD" id="cd14498">
    <property type="entry name" value="DSP"/>
    <property type="match status" value="1"/>
</dbReference>
<dbReference type="SUPFAM" id="SSF52799">
    <property type="entry name" value="(Phosphotyrosine protein) phosphatases II"/>
    <property type="match status" value="1"/>
</dbReference>
<comment type="caution">
    <text evidence="7">The sequence shown here is derived from an EMBL/GenBank/DDBJ whole genome shotgun (WGS) entry which is preliminary data.</text>
</comment>
<evidence type="ECO:0000256" key="1">
    <source>
        <dbReference type="ARBA" id="ARBA00008601"/>
    </source>
</evidence>
<evidence type="ECO:0000256" key="3">
    <source>
        <dbReference type="ARBA" id="ARBA00022801"/>
    </source>
</evidence>
<dbReference type="InterPro" id="IPR000387">
    <property type="entry name" value="Tyr_Pase_dom"/>
</dbReference>
<organism evidence="7 8">
    <name type="scientific">Epichloe bromicola</name>
    <dbReference type="NCBI Taxonomy" id="79588"/>
    <lineage>
        <taxon>Eukaryota</taxon>
        <taxon>Fungi</taxon>
        <taxon>Dikarya</taxon>
        <taxon>Ascomycota</taxon>
        <taxon>Pezizomycotina</taxon>
        <taxon>Sordariomycetes</taxon>
        <taxon>Hypocreomycetidae</taxon>
        <taxon>Hypocreales</taxon>
        <taxon>Clavicipitaceae</taxon>
        <taxon>Epichloe</taxon>
    </lineage>
</organism>
<dbReference type="InterPro" id="IPR000340">
    <property type="entry name" value="Dual-sp_phosphatase_cat-dom"/>
</dbReference>
<dbReference type="Proteomes" id="UP001562357">
    <property type="component" value="Unassembled WGS sequence"/>
</dbReference>
<dbReference type="InterPro" id="IPR020422">
    <property type="entry name" value="TYR_PHOSPHATASE_DUAL_dom"/>
</dbReference>
<evidence type="ECO:0000256" key="4">
    <source>
        <dbReference type="ARBA" id="ARBA00022912"/>
    </source>
</evidence>
<dbReference type="InterPro" id="IPR016130">
    <property type="entry name" value="Tyr_Pase_AS"/>
</dbReference>